<protein>
    <recommendedName>
        <fullName evidence="7">Glycoside hydrolase family 38 central domain-containing protein</fullName>
    </recommendedName>
</protein>
<accession>A0A1E1WPQ3</accession>
<keyword evidence="5" id="KW-0862">Zinc</keyword>
<dbReference type="InterPro" id="IPR015341">
    <property type="entry name" value="Glyco_hydro_38_cen"/>
</dbReference>
<dbReference type="InterPro" id="IPR013780">
    <property type="entry name" value="Glyco_hydro_b"/>
</dbReference>
<comment type="similarity">
    <text evidence="2">Belongs to the glycosyl hydrolase 38 family.</text>
</comment>
<proteinExistence type="inferred from homology"/>
<dbReference type="SUPFAM" id="SSF74650">
    <property type="entry name" value="Galactose mutarotase-like"/>
    <property type="match status" value="1"/>
</dbReference>
<dbReference type="EMBL" id="GDQN01002096">
    <property type="protein sequence ID" value="JAT88958.1"/>
    <property type="molecule type" value="Transcribed_RNA"/>
</dbReference>
<dbReference type="GO" id="GO:0030246">
    <property type="term" value="F:carbohydrate binding"/>
    <property type="evidence" value="ECO:0007669"/>
    <property type="project" value="InterPro"/>
</dbReference>
<dbReference type="SUPFAM" id="SSF88713">
    <property type="entry name" value="Glycoside hydrolase/deacetylase"/>
    <property type="match status" value="1"/>
</dbReference>
<keyword evidence="3" id="KW-0479">Metal-binding</keyword>
<evidence type="ECO:0000256" key="6">
    <source>
        <dbReference type="ARBA" id="ARBA00023295"/>
    </source>
</evidence>
<dbReference type="InterPro" id="IPR011330">
    <property type="entry name" value="Glyco_hydro/deAcase_b/a-brl"/>
</dbReference>
<dbReference type="InterPro" id="IPR011013">
    <property type="entry name" value="Gal_mutarotase_sf_dom"/>
</dbReference>
<evidence type="ECO:0000256" key="1">
    <source>
        <dbReference type="ARBA" id="ARBA00001947"/>
    </source>
</evidence>
<dbReference type="SMART" id="SM00872">
    <property type="entry name" value="Alpha-mann_mid"/>
    <property type="match status" value="1"/>
</dbReference>
<dbReference type="InterPro" id="IPR037094">
    <property type="entry name" value="Glyco_hydro_38_cen_sf"/>
</dbReference>
<keyword evidence="4" id="KW-0378">Hydrolase</keyword>
<dbReference type="GO" id="GO:0000139">
    <property type="term" value="C:Golgi membrane"/>
    <property type="evidence" value="ECO:0007669"/>
    <property type="project" value="TreeGrafter"/>
</dbReference>
<keyword evidence="6" id="KW-0326">Glycosidase</keyword>
<evidence type="ECO:0000256" key="4">
    <source>
        <dbReference type="ARBA" id="ARBA00022801"/>
    </source>
</evidence>
<evidence type="ECO:0000313" key="8">
    <source>
        <dbReference type="EMBL" id="JAT88958.1"/>
    </source>
</evidence>
<gene>
    <name evidence="8" type="ORF">g.9868</name>
</gene>
<dbReference type="InterPro" id="IPR000602">
    <property type="entry name" value="Glyco_hydro_38_N"/>
</dbReference>
<evidence type="ECO:0000256" key="2">
    <source>
        <dbReference type="ARBA" id="ARBA00009792"/>
    </source>
</evidence>
<dbReference type="Gene3D" id="2.70.98.30">
    <property type="entry name" value="Golgi alpha-mannosidase II, domain 4"/>
    <property type="match status" value="1"/>
</dbReference>
<feature type="domain" description="Glycoside hydrolase family 38 central" evidence="7">
    <location>
        <begin position="277"/>
        <end position="360"/>
    </location>
</feature>
<dbReference type="PANTHER" id="PTHR11607:SF70">
    <property type="entry name" value="ALPHA-MANNOSIDASE"/>
    <property type="match status" value="1"/>
</dbReference>
<dbReference type="GO" id="GO:0006013">
    <property type="term" value="P:mannose metabolic process"/>
    <property type="evidence" value="ECO:0007669"/>
    <property type="project" value="InterPro"/>
</dbReference>
<dbReference type="GO" id="GO:0046872">
    <property type="term" value="F:metal ion binding"/>
    <property type="evidence" value="ECO:0007669"/>
    <property type="project" value="UniProtKB-KW"/>
</dbReference>
<name>A0A1E1WPQ3_PECGO</name>
<organism evidence="8">
    <name type="scientific">Pectinophora gossypiella</name>
    <name type="common">Cotton pink bollworm</name>
    <name type="synonym">Depressaria gossypiella</name>
    <dbReference type="NCBI Taxonomy" id="13191"/>
    <lineage>
        <taxon>Eukaryota</taxon>
        <taxon>Metazoa</taxon>
        <taxon>Ecdysozoa</taxon>
        <taxon>Arthropoda</taxon>
        <taxon>Hexapoda</taxon>
        <taxon>Insecta</taxon>
        <taxon>Pterygota</taxon>
        <taxon>Neoptera</taxon>
        <taxon>Endopterygota</taxon>
        <taxon>Lepidoptera</taxon>
        <taxon>Glossata</taxon>
        <taxon>Ditrysia</taxon>
        <taxon>Gelechioidea</taxon>
        <taxon>Gelechiidae</taxon>
        <taxon>Apatetrinae</taxon>
        <taxon>Pectinophora</taxon>
    </lineage>
</organism>
<dbReference type="Pfam" id="PF01074">
    <property type="entry name" value="Glyco_hydro_38N"/>
    <property type="match status" value="1"/>
</dbReference>
<dbReference type="OrthoDB" id="10261055at2759"/>
<evidence type="ECO:0000259" key="7">
    <source>
        <dbReference type="SMART" id="SM00872"/>
    </source>
</evidence>
<dbReference type="InterPro" id="IPR011682">
    <property type="entry name" value="Glyco_hydro_38_C"/>
</dbReference>
<dbReference type="InterPro" id="IPR050843">
    <property type="entry name" value="Glycosyl_Hydrlase_38"/>
</dbReference>
<sequence>MQTLRRLIKDGRLEITTGGWVETDEATTHVFGLIHQLVEGQQWLKDHLSYLPSVGWLTNSVAHSPTMAYLLSASGISNLVITNVHFSWEEFFAEYQYSDFIWLQNWRSDSSVPSSINMVLGRIGGDRLPKHSVLTHIMQFNSAGFTACGPHQAICVSDFNFVKSSQNPEIYTYNVKEKSELLLEQYSKTGTVSSHNTIIAPIGGPYNFEKQAEFDYQYNNYQKLADYINSNRDIYKASIDFGTPKDYFNTVLKKHKAYPTLRGDFLNFADLNSGKPAYWTGYFTSRPLFKILLRRLQSTLRSTEILFAFAINLNAFHTFDTTGLFELLIKAREMVARLQDRNVVSGTLTSNSIKYAYKQILLTVKNCWYIQEVTASLLSVKPDRTILSPYLQKFVYRDGEFVSGFKTVGPGDQVYVFNSLSHERTEVVELIVRTPNIRIIDHNKKEVTIQINPVWKYNSDNIIRISRRFYKVTFAIVVPPMTLELYRIKETYDGAQNAATIYCVACVVDDIPGEMATFPFHIQRIQTGDIQLESYKFRLVIDEHTGFLKHVIEKATGAEKTVVIDYGAFKSSDINSGMFLFNTNITKPLRDILMPYRIGMKTNILMIVSGQVVTELTSIYGRLLQSTFKIFNLLNSPLSNAIFVESKVDYEVSPKNRELEIFLSIQTDIANGNIPEIFTDSNGFQYTARLLNLTRRIESNVYPMTTMSFLQDHRTRLTVITDHSQGVTALQEGQLVVMLDRRVLFNDGRGSNEGLADSSATCHRHIILLENFVDHTNYYYSRQLNLQLPSLSAIHLSGALDYQLDVFIIEKNKTDHCYYAFLPLVKTSFPCDVSLINYRVVFKKGSLMYQTPNTALMILHRQSVSCHTDYDVQLYCNGDNNFSLDKILHNVKSVYQTNLSGTRKGVPISSFNDMNFPAMELTTVKIHF</sequence>
<dbReference type="InterPro" id="IPR027291">
    <property type="entry name" value="Glyco_hydro_38_N_sf"/>
</dbReference>
<dbReference type="Gene3D" id="2.60.40.1180">
    <property type="entry name" value="Golgi alpha-mannosidase II"/>
    <property type="match status" value="1"/>
</dbReference>
<evidence type="ECO:0000256" key="5">
    <source>
        <dbReference type="ARBA" id="ARBA00022833"/>
    </source>
</evidence>
<reference evidence="8" key="1">
    <citation type="submission" date="2015-09" db="EMBL/GenBank/DDBJ databases">
        <title>De novo assembly of Pectinophora gossypiella (Pink Bollworm) gut transcriptome.</title>
        <authorList>
            <person name="Tassone E.E."/>
        </authorList>
    </citation>
    <scope>NUCLEOTIDE SEQUENCE</scope>
</reference>
<dbReference type="InterPro" id="IPR028995">
    <property type="entry name" value="Glyco_hydro_57/38_cen_sf"/>
</dbReference>
<dbReference type="GO" id="GO:0004559">
    <property type="term" value="F:alpha-mannosidase activity"/>
    <property type="evidence" value="ECO:0007669"/>
    <property type="project" value="InterPro"/>
</dbReference>
<dbReference type="SUPFAM" id="SSF88688">
    <property type="entry name" value="Families 57/38 glycoside transferase middle domain"/>
    <property type="match status" value="1"/>
</dbReference>
<dbReference type="Gene3D" id="3.20.110.10">
    <property type="entry name" value="Glycoside hydrolase 38, N terminal domain"/>
    <property type="match status" value="1"/>
</dbReference>
<dbReference type="AlphaFoldDB" id="A0A1E1WPQ3"/>
<dbReference type="Gene3D" id="1.20.1270.50">
    <property type="entry name" value="Glycoside hydrolase family 38, central domain"/>
    <property type="match status" value="1"/>
</dbReference>
<dbReference type="PANTHER" id="PTHR11607">
    <property type="entry name" value="ALPHA-MANNOSIDASE"/>
    <property type="match status" value="1"/>
</dbReference>
<dbReference type="Pfam" id="PF07748">
    <property type="entry name" value="Glyco_hydro_38C"/>
    <property type="match status" value="1"/>
</dbReference>
<comment type="cofactor">
    <cofactor evidence="1">
        <name>Zn(2+)</name>
        <dbReference type="ChEBI" id="CHEBI:29105"/>
    </cofactor>
</comment>
<evidence type="ECO:0000256" key="3">
    <source>
        <dbReference type="ARBA" id="ARBA00022723"/>
    </source>
</evidence>
<dbReference type="GO" id="GO:0006491">
    <property type="term" value="P:N-glycan processing"/>
    <property type="evidence" value="ECO:0007669"/>
    <property type="project" value="TreeGrafter"/>
</dbReference>